<dbReference type="EMBL" id="UINC01004132">
    <property type="protein sequence ID" value="SVA12054.1"/>
    <property type="molecule type" value="Genomic_DNA"/>
</dbReference>
<accession>A0A381T8J5</accession>
<sequence length="33" mass="3830">MKVQEDSKSSDKELVTILNIDNYPELLHKETLV</sequence>
<evidence type="ECO:0000313" key="1">
    <source>
        <dbReference type="EMBL" id="SVA12054.1"/>
    </source>
</evidence>
<proteinExistence type="predicted"/>
<reference evidence="1" key="1">
    <citation type="submission" date="2018-05" db="EMBL/GenBank/DDBJ databases">
        <authorList>
            <person name="Lanie J.A."/>
            <person name="Ng W.-L."/>
            <person name="Kazmierczak K.M."/>
            <person name="Andrzejewski T.M."/>
            <person name="Davidsen T.M."/>
            <person name="Wayne K.J."/>
            <person name="Tettelin H."/>
            <person name="Glass J.I."/>
            <person name="Rusch D."/>
            <person name="Podicherti R."/>
            <person name="Tsui H.-C.T."/>
            <person name="Winkler M.E."/>
        </authorList>
    </citation>
    <scope>NUCLEOTIDE SEQUENCE</scope>
</reference>
<name>A0A381T8J5_9ZZZZ</name>
<protein>
    <submittedName>
        <fullName evidence="1">Uncharacterized protein</fullName>
    </submittedName>
</protein>
<dbReference type="AlphaFoldDB" id="A0A381T8J5"/>
<organism evidence="1">
    <name type="scientific">marine metagenome</name>
    <dbReference type="NCBI Taxonomy" id="408172"/>
    <lineage>
        <taxon>unclassified sequences</taxon>
        <taxon>metagenomes</taxon>
        <taxon>ecological metagenomes</taxon>
    </lineage>
</organism>
<gene>
    <name evidence="1" type="ORF">METZ01_LOCUS64908</name>
</gene>